<protein>
    <submittedName>
        <fullName evidence="1">Uncharacterized protein</fullName>
    </submittedName>
</protein>
<name>A0ABW2T6A1_9ACTN</name>
<dbReference type="EMBL" id="JBHTEE010000001">
    <property type="protein sequence ID" value="MFC7603680.1"/>
    <property type="molecule type" value="Genomic_DNA"/>
</dbReference>
<organism evidence="1 2">
    <name type="scientific">Streptosporangium amethystogenes subsp. fukuiense</name>
    <dbReference type="NCBI Taxonomy" id="698418"/>
    <lineage>
        <taxon>Bacteria</taxon>
        <taxon>Bacillati</taxon>
        <taxon>Actinomycetota</taxon>
        <taxon>Actinomycetes</taxon>
        <taxon>Streptosporangiales</taxon>
        <taxon>Streptosporangiaceae</taxon>
        <taxon>Streptosporangium</taxon>
    </lineage>
</organism>
<comment type="caution">
    <text evidence="1">The sequence shown here is derived from an EMBL/GenBank/DDBJ whole genome shotgun (WGS) entry which is preliminary data.</text>
</comment>
<sequence length="207" mass="21970">MAVEAATLTETATITKVVELSTPKWDAQRTLLDAAREHDLAVWVGRATVDKYHGDFTGAQIDQGLAGAPYERVLGTPQLLMYGGASALWHRLIGGTTVTAFDNTNAYIGVGDSTTAAAATQTDLSAASNKLRKAMDSTYPQHTDATTSGGASIVFRSTFGTSDANFVWNEWAIFNASTSGRMLNRKVESLGTKTSGSWTLSLTLSLA</sequence>
<proteinExistence type="predicted"/>
<evidence type="ECO:0000313" key="1">
    <source>
        <dbReference type="EMBL" id="MFC7603680.1"/>
    </source>
</evidence>
<dbReference type="Proteomes" id="UP001596514">
    <property type="component" value="Unassembled WGS sequence"/>
</dbReference>
<reference evidence="2" key="1">
    <citation type="journal article" date="2019" name="Int. J. Syst. Evol. Microbiol.">
        <title>The Global Catalogue of Microorganisms (GCM) 10K type strain sequencing project: providing services to taxonomists for standard genome sequencing and annotation.</title>
        <authorList>
            <consortium name="The Broad Institute Genomics Platform"/>
            <consortium name="The Broad Institute Genome Sequencing Center for Infectious Disease"/>
            <person name="Wu L."/>
            <person name="Ma J."/>
        </authorList>
    </citation>
    <scope>NUCLEOTIDE SEQUENCE [LARGE SCALE GENOMIC DNA]</scope>
    <source>
        <strain evidence="2">JCM 10083</strain>
    </source>
</reference>
<dbReference type="RefSeq" id="WP_343981989.1">
    <property type="nucleotide sequence ID" value="NZ_BAAAGK010000233.1"/>
</dbReference>
<keyword evidence="2" id="KW-1185">Reference proteome</keyword>
<gene>
    <name evidence="1" type="ORF">ACFQVD_26555</name>
</gene>
<accession>A0ABW2T6A1</accession>
<evidence type="ECO:0000313" key="2">
    <source>
        <dbReference type="Proteomes" id="UP001596514"/>
    </source>
</evidence>